<dbReference type="AlphaFoldDB" id="A0AAU8GVX1"/>
<gene>
    <name evidence="1" type="ORF">V4D30_09765</name>
</gene>
<evidence type="ECO:0000313" key="1">
    <source>
        <dbReference type="EMBL" id="XCH46620.1"/>
    </source>
</evidence>
<proteinExistence type="predicted"/>
<name>A0AAU8GVX1_9BACT</name>
<reference evidence="1" key="1">
    <citation type="submission" date="2024-01" db="EMBL/GenBank/DDBJ databases">
        <title>The first autotrophic representatives of the genus Thermodesulfovibrio.</title>
        <authorList>
            <person name="Maltseva A.I."/>
            <person name="Elcheninov A.G."/>
            <person name="Kublanov I.V."/>
            <person name="Lebedinsky A.V."/>
            <person name="Frolov E.N."/>
        </authorList>
    </citation>
    <scope>NUCLEOTIDE SEQUENCE</scope>
    <source>
        <strain evidence="1">3907-1M</strain>
    </source>
</reference>
<dbReference type="EMBL" id="CP144373">
    <property type="protein sequence ID" value="XCH46620.1"/>
    <property type="molecule type" value="Genomic_DNA"/>
</dbReference>
<protein>
    <submittedName>
        <fullName evidence="1">Uncharacterized protein</fullName>
    </submittedName>
</protein>
<organism evidence="1">
    <name type="scientific">Thermodesulfovibrio autotrophicus</name>
    <dbReference type="NCBI Taxonomy" id="3118333"/>
    <lineage>
        <taxon>Bacteria</taxon>
        <taxon>Pseudomonadati</taxon>
        <taxon>Nitrospirota</taxon>
        <taxon>Thermodesulfovibrionia</taxon>
        <taxon>Thermodesulfovibrionales</taxon>
        <taxon>Thermodesulfovibrionaceae</taxon>
        <taxon>Thermodesulfovibrio</taxon>
    </lineage>
</organism>
<sequence length="58" mass="7052">MRFYVIWKYLREKADEERVKQLLEKFIGEIEDERNNFKVTSRAEEILSGKAFKKLCKP</sequence>
<dbReference type="KEGG" id="taut:V4D30_09765"/>
<accession>A0AAU8GVX1</accession>
<dbReference type="RefSeq" id="WP_353684148.1">
    <property type="nucleotide sequence ID" value="NZ_CP144373.1"/>
</dbReference>